<dbReference type="Proteomes" id="UP000184085">
    <property type="component" value="Unassembled WGS sequence"/>
</dbReference>
<proteinExistence type="predicted"/>
<organism evidence="2 3">
    <name type="scientific">Donghicola eburneus</name>
    <dbReference type="NCBI Taxonomy" id="393278"/>
    <lineage>
        <taxon>Bacteria</taxon>
        <taxon>Pseudomonadati</taxon>
        <taxon>Pseudomonadota</taxon>
        <taxon>Alphaproteobacteria</taxon>
        <taxon>Rhodobacterales</taxon>
        <taxon>Roseobacteraceae</taxon>
        <taxon>Donghicola</taxon>
    </lineage>
</organism>
<evidence type="ECO:0000313" key="2">
    <source>
        <dbReference type="EMBL" id="SCM66039.1"/>
    </source>
</evidence>
<sequence>MDAGKVVVWVFGATIAGLTAYNFRYEIGDLLHFERREISAEITLDNRCEFRDSVMIVRDQDTDAFAKFYGGVAILKTKERNRVRLEFDPKYDDAEFFGTEFPAQEKMTLIADCKNARKYIFF</sequence>
<keyword evidence="1" id="KW-0812">Transmembrane</keyword>
<dbReference type="AlphaFoldDB" id="A0A1M4MV10"/>
<evidence type="ECO:0000313" key="3">
    <source>
        <dbReference type="Proteomes" id="UP000184085"/>
    </source>
</evidence>
<reference evidence="3" key="1">
    <citation type="submission" date="2016-09" db="EMBL/GenBank/DDBJ databases">
        <authorList>
            <person name="Wibberg D."/>
        </authorList>
    </citation>
    <scope>NUCLEOTIDE SEQUENCE [LARGE SCALE GENOMIC DNA]</scope>
</reference>
<dbReference type="RefSeq" id="WP_072702645.1">
    <property type="nucleotide sequence ID" value="NZ_FMJB01000014.1"/>
</dbReference>
<evidence type="ECO:0000256" key="1">
    <source>
        <dbReference type="SAM" id="Phobius"/>
    </source>
</evidence>
<keyword evidence="1" id="KW-1133">Transmembrane helix</keyword>
<keyword evidence="1" id="KW-0472">Membrane</keyword>
<name>A0A1M4MV10_9RHOB</name>
<protein>
    <submittedName>
        <fullName evidence="2">Putative membrane protein</fullName>
    </submittedName>
</protein>
<accession>A0A1M4MV10</accession>
<keyword evidence="3" id="KW-1185">Reference proteome</keyword>
<dbReference type="EMBL" id="FMJB01000014">
    <property type="protein sequence ID" value="SCM66039.1"/>
    <property type="molecule type" value="Genomic_DNA"/>
</dbReference>
<gene>
    <name evidence="2" type="ORF">KARMA_0211</name>
</gene>
<feature type="transmembrane region" description="Helical" evidence="1">
    <location>
        <begin position="6"/>
        <end position="23"/>
    </location>
</feature>